<gene>
    <name evidence="2" type="ORF">METZ01_LOCUS41948</name>
</gene>
<organism evidence="2">
    <name type="scientific">marine metagenome</name>
    <dbReference type="NCBI Taxonomy" id="408172"/>
    <lineage>
        <taxon>unclassified sequences</taxon>
        <taxon>metagenomes</taxon>
        <taxon>ecological metagenomes</taxon>
    </lineage>
</organism>
<dbReference type="PANTHER" id="PTHR48090:SF7">
    <property type="entry name" value="RFBJ PROTEIN"/>
    <property type="match status" value="1"/>
</dbReference>
<dbReference type="SUPFAM" id="SSF53448">
    <property type="entry name" value="Nucleotide-diphospho-sugar transferases"/>
    <property type="match status" value="1"/>
</dbReference>
<evidence type="ECO:0000313" key="2">
    <source>
        <dbReference type="EMBL" id="SUZ89094.1"/>
    </source>
</evidence>
<sequence length="247" mass="28094">MTEPLPVHVTVVIPTRNEEKAIVRTIRSVPNDGWCEKLDFLIVDGNSTDRTRELAEQEGATVYLEPRKGYGRAYRTGFAIAPGDVITTMDADCTYPGEEVPALVRRLIEEDLEFITCDRLKRAEEGSMSGMHGFGNWALSLTARMLNWYGIHDSQSGMWVFRKHIMDNPKMRPTNDGMPLSEEMKINARRCYGHKKAIEVSVPYRPRVGIAEINTWSDGWKNFKFLFAKRLGLNRGVTPWGPEEAED</sequence>
<evidence type="ECO:0000259" key="1">
    <source>
        <dbReference type="Pfam" id="PF00535"/>
    </source>
</evidence>
<dbReference type="AlphaFoldDB" id="A0A381RD13"/>
<feature type="domain" description="Glycosyltransferase 2-like" evidence="1">
    <location>
        <begin position="10"/>
        <end position="165"/>
    </location>
</feature>
<dbReference type="Pfam" id="PF00535">
    <property type="entry name" value="Glycos_transf_2"/>
    <property type="match status" value="1"/>
</dbReference>
<dbReference type="CDD" id="cd04179">
    <property type="entry name" value="DPM_DPG-synthase_like"/>
    <property type="match status" value="1"/>
</dbReference>
<dbReference type="EMBL" id="UINC01001803">
    <property type="protein sequence ID" value="SUZ89094.1"/>
    <property type="molecule type" value="Genomic_DNA"/>
</dbReference>
<proteinExistence type="predicted"/>
<reference evidence="2" key="1">
    <citation type="submission" date="2018-05" db="EMBL/GenBank/DDBJ databases">
        <authorList>
            <person name="Lanie J.A."/>
            <person name="Ng W.-L."/>
            <person name="Kazmierczak K.M."/>
            <person name="Andrzejewski T.M."/>
            <person name="Davidsen T.M."/>
            <person name="Wayne K.J."/>
            <person name="Tettelin H."/>
            <person name="Glass J.I."/>
            <person name="Rusch D."/>
            <person name="Podicherti R."/>
            <person name="Tsui H.-C.T."/>
            <person name="Winkler M.E."/>
        </authorList>
    </citation>
    <scope>NUCLEOTIDE SEQUENCE</scope>
</reference>
<dbReference type="Gene3D" id="3.90.550.10">
    <property type="entry name" value="Spore Coat Polysaccharide Biosynthesis Protein SpsA, Chain A"/>
    <property type="match status" value="1"/>
</dbReference>
<accession>A0A381RD13</accession>
<dbReference type="InterPro" id="IPR001173">
    <property type="entry name" value="Glyco_trans_2-like"/>
</dbReference>
<name>A0A381RD13_9ZZZZ</name>
<protein>
    <recommendedName>
        <fullName evidence="1">Glycosyltransferase 2-like domain-containing protein</fullName>
    </recommendedName>
</protein>
<dbReference type="PANTHER" id="PTHR48090">
    <property type="entry name" value="UNDECAPRENYL-PHOSPHATE 4-DEOXY-4-FORMAMIDO-L-ARABINOSE TRANSFERASE-RELATED"/>
    <property type="match status" value="1"/>
</dbReference>
<dbReference type="InterPro" id="IPR050256">
    <property type="entry name" value="Glycosyltransferase_2"/>
</dbReference>
<dbReference type="InterPro" id="IPR029044">
    <property type="entry name" value="Nucleotide-diphossugar_trans"/>
</dbReference>